<comment type="similarity">
    <text evidence="1">Belongs to the LysR transcriptional regulatory family.</text>
</comment>
<dbReference type="Gene3D" id="3.40.190.290">
    <property type="match status" value="1"/>
</dbReference>
<feature type="domain" description="HTH lysR-type" evidence="5">
    <location>
        <begin position="3"/>
        <end position="60"/>
    </location>
</feature>
<name>A0A317MW83_9GAMM</name>
<dbReference type="Pfam" id="PF00126">
    <property type="entry name" value="HTH_1"/>
    <property type="match status" value="1"/>
</dbReference>
<dbReference type="EMBL" id="QGTJ01000003">
    <property type="protein sequence ID" value="PWV63119.1"/>
    <property type="molecule type" value="Genomic_DNA"/>
</dbReference>
<keyword evidence="2" id="KW-0805">Transcription regulation</keyword>
<dbReference type="GO" id="GO:0003700">
    <property type="term" value="F:DNA-binding transcription factor activity"/>
    <property type="evidence" value="ECO:0007669"/>
    <property type="project" value="InterPro"/>
</dbReference>
<accession>A0A317MW83</accession>
<gene>
    <name evidence="6" type="ORF">C7443_10343</name>
</gene>
<reference evidence="6 7" key="1">
    <citation type="submission" date="2018-05" db="EMBL/GenBank/DDBJ databases">
        <title>Genomic Encyclopedia of Type Strains, Phase IV (KMG-IV): sequencing the most valuable type-strain genomes for metagenomic binning, comparative biology and taxonomic classification.</title>
        <authorList>
            <person name="Goeker M."/>
        </authorList>
    </citation>
    <scope>NUCLEOTIDE SEQUENCE [LARGE SCALE GENOMIC DNA]</scope>
    <source>
        <strain evidence="6 7">DSM 23606</strain>
    </source>
</reference>
<dbReference type="InterPro" id="IPR058163">
    <property type="entry name" value="LysR-type_TF_proteobact-type"/>
</dbReference>
<dbReference type="GO" id="GO:0003677">
    <property type="term" value="F:DNA binding"/>
    <property type="evidence" value="ECO:0007669"/>
    <property type="project" value="UniProtKB-KW"/>
</dbReference>
<comment type="caution">
    <text evidence="6">The sequence shown here is derived from an EMBL/GenBank/DDBJ whole genome shotgun (WGS) entry which is preliminary data.</text>
</comment>
<protein>
    <submittedName>
        <fullName evidence="6">LysR family transcriptional regulator</fullName>
    </submittedName>
</protein>
<dbReference type="SUPFAM" id="SSF46785">
    <property type="entry name" value="Winged helix' DNA-binding domain"/>
    <property type="match status" value="1"/>
</dbReference>
<dbReference type="RefSeq" id="WP_110017633.1">
    <property type="nucleotide sequence ID" value="NZ_QGTJ01000003.1"/>
</dbReference>
<dbReference type="AlphaFoldDB" id="A0A317MW83"/>
<evidence type="ECO:0000256" key="1">
    <source>
        <dbReference type="ARBA" id="ARBA00009437"/>
    </source>
</evidence>
<keyword evidence="4" id="KW-0804">Transcription</keyword>
<keyword evidence="7" id="KW-1185">Reference proteome</keyword>
<dbReference type="PANTHER" id="PTHR30537">
    <property type="entry name" value="HTH-TYPE TRANSCRIPTIONAL REGULATOR"/>
    <property type="match status" value="1"/>
</dbReference>
<sequence length="303" mass="33035">MPTDANDLLLFAQVIDCGSFSRAAERSGLPKSTVSRRIAALETRLGALLLTRTTRRLQLTEFGELLLEHARRIGEEVEAADALAEQCQVEPAGRLRVTMTPDFAERLLGPMLAAFSARYPRVQLELDLTPRVVDLIGEQVDVGVRLGSLGDDSGLVARRLCLLSTRLYASPAYLAEHGEPQTPAELGTHRAVHLAGRLGDPQPWRLQYGTQRWEGLPAGRIRANSMAMLTELALADAGIAALSDAYLQQQVAAGQLRRVLPQWELPAEAVWAVMPGRRLVPAKTRAFLSALEATLAQRLAPTP</sequence>
<evidence type="ECO:0000259" key="5">
    <source>
        <dbReference type="PROSITE" id="PS50931"/>
    </source>
</evidence>
<dbReference type="InterPro" id="IPR036390">
    <property type="entry name" value="WH_DNA-bd_sf"/>
</dbReference>
<dbReference type="SUPFAM" id="SSF53850">
    <property type="entry name" value="Periplasmic binding protein-like II"/>
    <property type="match status" value="1"/>
</dbReference>
<evidence type="ECO:0000256" key="3">
    <source>
        <dbReference type="ARBA" id="ARBA00023125"/>
    </source>
</evidence>
<dbReference type="FunFam" id="1.10.10.10:FF:000001">
    <property type="entry name" value="LysR family transcriptional regulator"/>
    <property type="match status" value="1"/>
</dbReference>
<evidence type="ECO:0000256" key="2">
    <source>
        <dbReference type="ARBA" id="ARBA00023015"/>
    </source>
</evidence>
<dbReference type="InterPro" id="IPR000847">
    <property type="entry name" value="LysR_HTH_N"/>
</dbReference>
<organism evidence="6 7">
    <name type="scientific">Plasticicumulans acidivorans</name>
    <dbReference type="NCBI Taxonomy" id="886464"/>
    <lineage>
        <taxon>Bacteria</taxon>
        <taxon>Pseudomonadati</taxon>
        <taxon>Pseudomonadota</taxon>
        <taxon>Gammaproteobacteria</taxon>
        <taxon>Candidatus Competibacteraceae</taxon>
        <taxon>Plasticicumulans</taxon>
    </lineage>
</organism>
<dbReference type="CDD" id="cd08422">
    <property type="entry name" value="PBP2_CrgA_like"/>
    <property type="match status" value="1"/>
</dbReference>
<dbReference type="PROSITE" id="PS50931">
    <property type="entry name" value="HTH_LYSR"/>
    <property type="match status" value="1"/>
</dbReference>
<dbReference type="Proteomes" id="UP000246569">
    <property type="component" value="Unassembled WGS sequence"/>
</dbReference>
<dbReference type="PANTHER" id="PTHR30537:SF5">
    <property type="entry name" value="HTH-TYPE TRANSCRIPTIONAL ACTIVATOR TTDR-RELATED"/>
    <property type="match status" value="1"/>
</dbReference>
<keyword evidence="3" id="KW-0238">DNA-binding</keyword>
<dbReference type="OrthoDB" id="5671700at2"/>
<evidence type="ECO:0000256" key="4">
    <source>
        <dbReference type="ARBA" id="ARBA00023163"/>
    </source>
</evidence>
<evidence type="ECO:0000313" key="6">
    <source>
        <dbReference type="EMBL" id="PWV63119.1"/>
    </source>
</evidence>
<dbReference type="Gene3D" id="1.10.10.10">
    <property type="entry name" value="Winged helix-like DNA-binding domain superfamily/Winged helix DNA-binding domain"/>
    <property type="match status" value="1"/>
</dbReference>
<dbReference type="InterPro" id="IPR005119">
    <property type="entry name" value="LysR_subst-bd"/>
</dbReference>
<dbReference type="InterPro" id="IPR036388">
    <property type="entry name" value="WH-like_DNA-bd_sf"/>
</dbReference>
<evidence type="ECO:0000313" key="7">
    <source>
        <dbReference type="Proteomes" id="UP000246569"/>
    </source>
</evidence>
<proteinExistence type="inferred from homology"/>
<dbReference type="Pfam" id="PF03466">
    <property type="entry name" value="LysR_substrate"/>
    <property type="match status" value="1"/>
</dbReference>